<dbReference type="Pfam" id="PF01022">
    <property type="entry name" value="HTH_5"/>
    <property type="match status" value="1"/>
</dbReference>
<keyword evidence="2" id="KW-0238">DNA-binding</keyword>
<dbReference type="PANTHER" id="PTHR43132">
    <property type="entry name" value="ARSENICAL RESISTANCE OPERON REPRESSOR ARSR-RELATED"/>
    <property type="match status" value="1"/>
</dbReference>
<evidence type="ECO:0000313" key="5">
    <source>
        <dbReference type="EMBL" id="KAB1641459.1"/>
    </source>
</evidence>
<dbReference type="SUPFAM" id="SSF46785">
    <property type="entry name" value="Winged helix' DNA-binding domain"/>
    <property type="match status" value="1"/>
</dbReference>
<dbReference type="AlphaFoldDB" id="A0A7J5B8G4"/>
<gene>
    <name evidence="5" type="ORF">F8O05_12820</name>
</gene>
<dbReference type="PROSITE" id="PS50987">
    <property type="entry name" value="HTH_ARSR_2"/>
    <property type="match status" value="1"/>
</dbReference>
<name>A0A7J5B8G4_9MICO</name>
<protein>
    <submittedName>
        <fullName evidence="5">Winged helix-turn-helix transcriptional regulator</fullName>
    </submittedName>
</protein>
<keyword evidence="3" id="KW-0804">Transcription</keyword>
<sequence length="128" mass="14148">MNAGTRINFIESEPYLEFAVEVFALLADVTRVRIVIALQEGELSVNHLADIVDRSPAAVSQHLAKLRAARVVVTRKDGQRVFYRLANEHSTRLVADAIYQAQHANEESPAHHMVKPSLANVFGESSDA</sequence>
<evidence type="ECO:0000256" key="2">
    <source>
        <dbReference type="ARBA" id="ARBA00023125"/>
    </source>
</evidence>
<reference evidence="5 6" key="1">
    <citation type="submission" date="2019-09" db="EMBL/GenBank/DDBJ databases">
        <title>Phylogeny of genus Pseudoclavibacter and closely related genus.</title>
        <authorList>
            <person name="Li Y."/>
        </authorList>
    </citation>
    <scope>NUCLEOTIDE SEQUENCE [LARGE SCALE GENOMIC DNA]</scope>
    <source>
        <strain evidence="5 6">KCTC 13959</strain>
    </source>
</reference>
<organism evidence="5 6">
    <name type="scientific">Gulosibacter chungangensis</name>
    <dbReference type="NCBI Taxonomy" id="979746"/>
    <lineage>
        <taxon>Bacteria</taxon>
        <taxon>Bacillati</taxon>
        <taxon>Actinomycetota</taxon>
        <taxon>Actinomycetes</taxon>
        <taxon>Micrococcales</taxon>
        <taxon>Microbacteriaceae</taxon>
        <taxon>Gulosibacter</taxon>
    </lineage>
</organism>
<dbReference type="InterPro" id="IPR036390">
    <property type="entry name" value="WH_DNA-bd_sf"/>
</dbReference>
<keyword evidence="1" id="KW-0805">Transcription regulation</keyword>
<evidence type="ECO:0000259" key="4">
    <source>
        <dbReference type="PROSITE" id="PS50987"/>
    </source>
</evidence>
<comment type="caution">
    <text evidence="5">The sequence shown here is derived from an EMBL/GenBank/DDBJ whole genome shotgun (WGS) entry which is preliminary data.</text>
</comment>
<proteinExistence type="predicted"/>
<dbReference type="NCBIfam" id="NF033788">
    <property type="entry name" value="HTH_metalloreg"/>
    <property type="match status" value="1"/>
</dbReference>
<dbReference type="CDD" id="cd00090">
    <property type="entry name" value="HTH_ARSR"/>
    <property type="match status" value="1"/>
</dbReference>
<evidence type="ECO:0000313" key="6">
    <source>
        <dbReference type="Proteomes" id="UP000433493"/>
    </source>
</evidence>
<dbReference type="EMBL" id="WBKB01000009">
    <property type="protein sequence ID" value="KAB1641459.1"/>
    <property type="molecule type" value="Genomic_DNA"/>
</dbReference>
<evidence type="ECO:0000256" key="3">
    <source>
        <dbReference type="ARBA" id="ARBA00023163"/>
    </source>
</evidence>
<dbReference type="InterPro" id="IPR011991">
    <property type="entry name" value="ArsR-like_HTH"/>
</dbReference>
<dbReference type="InterPro" id="IPR051011">
    <property type="entry name" value="Metal_resp_trans_reg"/>
</dbReference>
<accession>A0A7J5B8G4</accession>
<evidence type="ECO:0000256" key="1">
    <source>
        <dbReference type="ARBA" id="ARBA00023015"/>
    </source>
</evidence>
<keyword evidence="6" id="KW-1185">Reference proteome</keyword>
<dbReference type="SMART" id="SM00418">
    <property type="entry name" value="HTH_ARSR"/>
    <property type="match status" value="1"/>
</dbReference>
<dbReference type="PRINTS" id="PR00778">
    <property type="entry name" value="HTHARSR"/>
</dbReference>
<dbReference type="Proteomes" id="UP000433493">
    <property type="component" value="Unassembled WGS sequence"/>
</dbReference>
<dbReference type="PANTHER" id="PTHR43132:SF8">
    <property type="entry name" value="HTH-TYPE TRANSCRIPTIONAL REGULATOR KMTR"/>
    <property type="match status" value="1"/>
</dbReference>
<dbReference type="InterPro" id="IPR036388">
    <property type="entry name" value="WH-like_DNA-bd_sf"/>
</dbReference>
<dbReference type="Gene3D" id="1.10.10.10">
    <property type="entry name" value="Winged helix-like DNA-binding domain superfamily/Winged helix DNA-binding domain"/>
    <property type="match status" value="1"/>
</dbReference>
<feature type="domain" description="HTH arsR-type" evidence="4">
    <location>
        <begin position="11"/>
        <end position="105"/>
    </location>
</feature>
<dbReference type="GO" id="GO:0003700">
    <property type="term" value="F:DNA-binding transcription factor activity"/>
    <property type="evidence" value="ECO:0007669"/>
    <property type="project" value="InterPro"/>
</dbReference>
<dbReference type="GO" id="GO:0003677">
    <property type="term" value="F:DNA binding"/>
    <property type="evidence" value="ECO:0007669"/>
    <property type="project" value="UniProtKB-KW"/>
</dbReference>
<dbReference type="OrthoDB" id="9810923at2"/>
<dbReference type="InterPro" id="IPR001845">
    <property type="entry name" value="HTH_ArsR_DNA-bd_dom"/>
</dbReference>
<dbReference type="RefSeq" id="WP_158053140.1">
    <property type="nucleotide sequence ID" value="NZ_WBKB01000009.1"/>
</dbReference>